<feature type="compositionally biased region" description="Basic and acidic residues" evidence="1">
    <location>
        <begin position="28"/>
        <end position="49"/>
    </location>
</feature>
<organism evidence="2 3">
    <name type="scientific">Ciona savignyi</name>
    <name type="common">Pacific transparent sea squirt</name>
    <dbReference type="NCBI Taxonomy" id="51511"/>
    <lineage>
        <taxon>Eukaryota</taxon>
        <taxon>Metazoa</taxon>
        <taxon>Chordata</taxon>
        <taxon>Tunicata</taxon>
        <taxon>Ascidiacea</taxon>
        <taxon>Phlebobranchia</taxon>
        <taxon>Cionidae</taxon>
        <taxon>Ciona</taxon>
    </lineage>
</organism>
<dbReference type="AlphaFoldDB" id="H2YBP8"/>
<reference evidence="2" key="2">
    <citation type="submission" date="2025-08" db="UniProtKB">
        <authorList>
            <consortium name="Ensembl"/>
        </authorList>
    </citation>
    <scope>IDENTIFICATION</scope>
</reference>
<feature type="region of interest" description="Disordered" evidence="1">
    <location>
        <begin position="1"/>
        <end position="64"/>
    </location>
</feature>
<accession>H2YBP8</accession>
<name>H2YBP8_CIOSA</name>
<evidence type="ECO:0000313" key="3">
    <source>
        <dbReference type="Proteomes" id="UP000007875"/>
    </source>
</evidence>
<reference evidence="3" key="1">
    <citation type="submission" date="2003-08" db="EMBL/GenBank/DDBJ databases">
        <authorList>
            <person name="Birren B."/>
            <person name="Nusbaum C."/>
            <person name="Abebe A."/>
            <person name="Abouelleil A."/>
            <person name="Adekoya E."/>
            <person name="Ait-zahra M."/>
            <person name="Allen N."/>
            <person name="Allen T."/>
            <person name="An P."/>
            <person name="Anderson M."/>
            <person name="Anderson S."/>
            <person name="Arachchi H."/>
            <person name="Armbruster J."/>
            <person name="Bachantsang P."/>
            <person name="Baldwin J."/>
            <person name="Barry A."/>
            <person name="Bayul T."/>
            <person name="Blitshsteyn B."/>
            <person name="Bloom T."/>
            <person name="Blye J."/>
            <person name="Boguslavskiy L."/>
            <person name="Borowsky M."/>
            <person name="Boukhgalter B."/>
            <person name="Brunache A."/>
            <person name="Butler J."/>
            <person name="Calixte N."/>
            <person name="Calvo S."/>
            <person name="Camarata J."/>
            <person name="Campo K."/>
            <person name="Chang J."/>
            <person name="Cheshatsang Y."/>
            <person name="Citroen M."/>
            <person name="Collymore A."/>
            <person name="Considine T."/>
            <person name="Cook A."/>
            <person name="Cooke P."/>
            <person name="Corum B."/>
            <person name="Cuomo C."/>
            <person name="David R."/>
            <person name="Dawoe T."/>
            <person name="Degray S."/>
            <person name="Dodge S."/>
            <person name="Dooley K."/>
            <person name="Dorje P."/>
            <person name="Dorjee K."/>
            <person name="Dorris L."/>
            <person name="Duffey N."/>
            <person name="Dupes A."/>
            <person name="Elkins T."/>
            <person name="Engels R."/>
            <person name="Erickson J."/>
            <person name="Farina A."/>
            <person name="Faro S."/>
            <person name="Ferreira P."/>
            <person name="Fischer H."/>
            <person name="Fitzgerald M."/>
            <person name="Foley K."/>
            <person name="Gage D."/>
            <person name="Galagan J."/>
            <person name="Gearin G."/>
            <person name="Gnerre S."/>
            <person name="Gnirke A."/>
            <person name="Goyette A."/>
            <person name="Graham J."/>
            <person name="Grandbois E."/>
            <person name="Gyaltsen K."/>
            <person name="Hafez N."/>
            <person name="Hagopian D."/>
            <person name="Hagos B."/>
            <person name="Hall J."/>
            <person name="Hatcher B."/>
            <person name="Heller A."/>
            <person name="Higgins H."/>
            <person name="Honan T."/>
            <person name="Horn A."/>
            <person name="Houde N."/>
            <person name="Hughes L."/>
            <person name="Hulme W."/>
            <person name="Husby E."/>
            <person name="Iliev I."/>
            <person name="Jaffe D."/>
            <person name="Jones C."/>
            <person name="Kamal M."/>
            <person name="Kamat A."/>
            <person name="Kamvysselis M."/>
            <person name="Karlsson E."/>
            <person name="Kells C."/>
            <person name="Kieu A."/>
            <person name="Kisner P."/>
            <person name="Kodira C."/>
            <person name="Kulbokas E."/>
            <person name="Labutti K."/>
            <person name="Lama D."/>
            <person name="Landers T."/>
            <person name="Leger J."/>
            <person name="Levine S."/>
            <person name="Lewis D."/>
            <person name="Lewis T."/>
            <person name="Lindblad-toh K."/>
            <person name="Liu X."/>
            <person name="Lokyitsang T."/>
            <person name="Lokyitsang Y."/>
            <person name="Lucien O."/>
            <person name="Lui A."/>
            <person name="Ma L.J."/>
            <person name="Mabbitt R."/>
            <person name="Macdonald J."/>
            <person name="Maclean C."/>
            <person name="Major J."/>
            <person name="Manning J."/>
            <person name="Marabella R."/>
            <person name="Maru K."/>
            <person name="Matthews C."/>
            <person name="Mauceli E."/>
            <person name="Mccarthy M."/>
            <person name="Mcdonough S."/>
            <person name="Mcghee T."/>
            <person name="Meldrim J."/>
            <person name="Meneus L."/>
            <person name="Mesirov J."/>
            <person name="Mihalev A."/>
            <person name="Mihova T."/>
            <person name="Mikkelsen T."/>
            <person name="Mlenga V."/>
            <person name="Moru K."/>
            <person name="Mozes J."/>
            <person name="Mulrain L."/>
            <person name="Munson G."/>
            <person name="Naylor J."/>
            <person name="Newes C."/>
            <person name="Nguyen C."/>
            <person name="Nguyen N."/>
            <person name="Nguyen T."/>
            <person name="Nicol R."/>
            <person name="Nielsen C."/>
            <person name="Nizzari M."/>
            <person name="Norbu C."/>
            <person name="Norbu N."/>
            <person name="O'donnell P."/>
            <person name="Okoawo O."/>
            <person name="O'leary S."/>
            <person name="Omotosho B."/>
            <person name="O'neill K."/>
            <person name="Osman S."/>
            <person name="Parker S."/>
            <person name="Perrin D."/>
            <person name="Phunkhang P."/>
            <person name="Piqani B."/>
            <person name="Purcell S."/>
            <person name="Rachupka T."/>
            <person name="Ramasamy U."/>
            <person name="Rameau R."/>
            <person name="Ray V."/>
            <person name="Raymond C."/>
            <person name="Retta R."/>
            <person name="Richardson S."/>
            <person name="Rise C."/>
            <person name="Rodriguez J."/>
            <person name="Rogers J."/>
            <person name="Rogov P."/>
            <person name="Rutman M."/>
            <person name="Schupbach R."/>
            <person name="Seaman C."/>
            <person name="Settipalli S."/>
            <person name="Sharpe T."/>
            <person name="Sheridan J."/>
            <person name="Sherpa N."/>
            <person name="Shi J."/>
            <person name="Smirnov S."/>
            <person name="Smith C."/>
            <person name="Sougnez C."/>
            <person name="Spencer B."/>
            <person name="Stalker J."/>
            <person name="Stange-thomann N."/>
            <person name="Stavropoulos S."/>
            <person name="Stetson K."/>
            <person name="Stone C."/>
            <person name="Stone S."/>
            <person name="Stubbs M."/>
            <person name="Talamas J."/>
            <person name="Tchuinga P."/>
            <person name="Tenzing P."/>
            <person name="Tesfaye S."/>
            <person name="Theodore J."/>
            <person name="Thoulutsang Y."/>
            <person name="Topham K."/>
            <person name="Towey S."/>
            <person name="Tsamla T."/>
            <person name="Tsomo N."/>
            <person name="Vallee D."/>
            <person name="Vassiliev H."/>
            <person name="Venkataraman V."/>
            <person name="Vinson J."/>
            <person name="Vo A."/>
            <person name="Wade C."/>
            <person name="Wang S."/>
            <person name="Wangchuk T."/>
            <person name="Wangdi T."/>
            <person name="Whittaker C."/>
            <person name="Wilkinson J."/>
            <person name="Wu Y."/>
            <person name="Wyman D."/>
            <person name="Yadav S."/>
            <person name="Yang S."/>
            <person name="Yang X."/>
            <person name="Yeager S."/>
            <person name="Yee E."/>
            <person name="Young G."/>
            <person name="Zainoun J."/>
            <person name="Zembeck L."/>
            <person name="Zimmer A."/>
            <person name="Zody M."/>
            <person name="Lander E."/>
        </authorList>
    </citation>
    <scope>NUCLEOTIDE SEQUENCE [LARGE SCALE GENOMIC DNA]</scope>
</reference>
<keyword evidence="3" id="KW-1185">Reference proteome</keyword>
<evidence type="ECO:0000313" key="2">
    <source>
        <dbReference type="Ensembl" id="ENSCSAVP00000002746.1"/>
    </source>
</evidence>
<feature type="compositionally biased region" description="Low complexity" evidence="1">
    <location>
        <begin position="52"/>
        <end position="64"/>
    </location>
</feature>
<reference evidence="2" key="3">
    <citation type="submission" date="2025-09" db="UniProtKB">
        <authorList>
            <consortium name="Ensembl"/>
        </authorList>
    </citation>
    <scope>IDENTIFICATION</scope>
</reference>
<proteinExistence type="predicted"/>
<sequence length="64" mass="7099">MIRGRMVQGTHTAHEETLNQRTIKPGVRKQDPECKVEQRNVTIPRDHHPVGSSSSSSDSSSDSD</sequence>
<dbReference type="HOGENOM" id="CLU_2866980_0_0_1"/>
<dbReference type="Proteomes" id="UP000007875">
    <property type="component" value="Unassembled WGS sequence"/>
</dbReference>
<dbReference type="Ensembl" id="ENSCSAVT00000002789.1">
    <property type="protein sequence ID" value="ENSCSAVP00000002746.1"/>
    <property type="gene ID" value="ENSCSAVG00000001626.1"/>
</dbReference>
<protein>
    <submittedName>
        <fullName evidence="2">Uncharacterized protein</fullName>
    </submittedName>
</protein>
<evidence type="ECO:0000256" key="1">
    <source>
        <dbReference type="SAM" id="MobiDB-lite"/>
    </source>
</evidence>